<evidence type="ECO:0000256" key="1">
    <source>
        <dbReference type="SAM" id="MobiDB-lite"/>
    </source>
</evidence>
<dbReference type="Proteomes" id="UP001054821">
    <property type="component" value="Chromosome 6"/>
</dbReference>
<gene>
    <name evidence="2" type="ORF">L3X38_032906</name>
</gene>
<name>A0AAD4VG34_PRUDU</name>
<protein>
    <submittedName>
        <fullName evidence="2">Uncharacterized protein</fullName>
    </submittedName>
</protein>
<dbReference type="AlphaFoldDB" id="A0AAD4VG34"/>
<organism evidence="2 3">
    <name type="scientific">Prunus dulcis</name>
    <name type="common">Almond</name>
    <name type="synonym">Amygdalus dulcis</name>
    <dbReference type="NCBI Taxonomy" id="3755"/>
    <lineage>
        <taxon>Eukaryota</taxon>
        <taxon>Viridiplantae</taxon>
        <taxon>Streptophyta</taxon>
        <taxon>Embryophyta</taxon>
        <taxon>Tracheophyta</taxon>
        <taxon>Spermatophyta</taxon>
        <taxon>Magnoliopsida</taxon>
        <taxon>eudicotyledons</taxon>
        <taxon>Gunneridae</taxon>
        <taxon>Pentapetalae</taxon>
        <taxon>rosids</taxon>
        <taxon>fabids</taxon>
        <taxon>Rosales</taxon>
        <taxon>Rosaceae</taxon>
        <taxon>Amygdaloideae</taxon>
        <taxon>Amygdaleae</taxon>
        <taxon>Prunus</taxon>
    </lineage>
</organism>
<sequence length="92" mass="10249">MTPSQLESLGQDAGGRSQPDPQSWQVSWTQSQPSRNPSKSRDTKSAESQILALTSIPKLPLRNLSMGLMNARNHPYHNPLSKPQAFAWLRPI</sequence>
<comment type="caution">
    <text evidence="2">The sequence shown here is derived from an EMBL/GenBank/DDBJ whole genome shotgun (WGS) entry which is preliminary data.</text>
</comment>
<feature type="region of interest" description="Disordered" evidence="1">
    <location>
        <begin position="1"/>
        <end position="48"/>
    </location>
</feature>
<proteinExistence type="predicted"/>
<feature type="compositionally biased region" description="Polar residues" evidence="1">
    <location>
        <begin position="19"/>
        <end position="37"/>
    </location>
</feature>
<keyword evidence="3" id="KW-1185">Reference proteome</keyword>
<dbReference type="EMBL" id="JAJFAZ020000006">
    <property type="protein sequence ID" value="KAI5323833.1"/>
    <property type="molecule type" value="Genomic_DNA"/>
</dbReference>
<evidence type="ECO:0000313" key="2">
    <source>
        <dbReference type="EMBL" id="KAI5323833.1"/>
    </source>
</evidence>
<accession>A0AAD4VG34</accession>
<reference evidence="2 3" key="1">
    <citation type="journal article" date="2022" name="G3 (Bethesda)">
        <title>Whole-genome sequence and methylome profiling of the almond [Prunus dulcis (Mill.) D.A. Webb] cultivar 'Nonpareil'.</title>
        <authorList>
            <person name="D'Amico-Willman K.M."/>
            <person name="Ouma W.Z."/>
            <person name="Meulia T."/>
            <person name="Sideli G.M."/>
            <person name="Gradziel T.M."/>
            <person name="Fresnedo-Ramirez J."/>
        </authorList>
    </citation>
    <scope>NUCLEOTIDE SEQUENCE [LARGE SCALE GENOMIC DNA]</scope>
    <source>
        <strain evidence="2">Clone GOH B32 T37-40</strain>
    </source>
</reference>
<evidence type="ECO:0000313" key="3">
    <source>
        <dbReference type="Proteomes" id="UP001054821"/>
    </source>
</evidence>